<feature type="repeat" description="TPR" evidence="3">
    <location>
        <begin position="1257"/>
        <end position="1290"/>
    </location>
</feature>
<proteinExistence type="predicted"/>
<accession>A0ABQ7STA3</accession>
<dbReference type="Proteomes" id="UP000826234">
    <property type="component" value="Unassembled WGS sequence"/>
</dbReference>
<sequence>MARKHEHFGLSYLEELKLLKERENICKESRQDFLKSKQETAAASPDWNKPIFEVTPPPDQTPEIEVYSCQTSRSPQDVLPEYPHHPLEAGTSKITKKVRISLAVTEKEKQIEDVTTHQKKSPKKEVSVEKKQSPDSGKAVLECKRDSQEYGEKLPVAIASLVGTSKQLTILRKPEPPPKPKYAKVVRPKVQFKSPVFLPKVSTYTEQPEEEISEHAIEGPSTLARGVSSFSVVSSLSEKSSKIGKETSKPSLISSMLDLDKSHSKKSSSLPGVKPSIDSVEETFSGSRSKIQVKHLTQSKSQIRGSVQKLHSESGIVPRSIDEIIASLKSTAPTDSDLRIKELLESILGQDYNIKIELPPVQKEIQPAEVESSVAEVVPMETKQIELPAPVTKQRWTTESESPIETPFGQKIPADAEQTKEIPGSSQRGSISFKVQEEASKPGKDTAIIQAHRLNSSPVVLEKIINLGIAGKTSLLALHHCLMMTDLVVQCTVTLNPIGTVEDSDIEVHTDIMKKKIDSPYDYLKISSSLNYYFYCNDRDAFPWDQGDHDLLACGMQHVSSFPHVKFKNLPINSKAQEMAEKPGEKIFPVSRACSREGLIIQESEEFSLLEGEHLPDSTSLMPKGLKKVTKEESKESLYSDMDLSIKGTKFTKVKPAEIQKSLEDFSEPQPVSLLSTWTTKIKDVDYPLIHLLCTACPRCVLPVDLQFVSRVCHTLDKKGHNILLPPINLGSYKPEELFPAVAALEEKMERKRSLMSEASSLLTCTKSHLLSLKTDHIKEELNRKANWLSRTDADVTGMAPLSRDKGDYGLLTQYLLCFRICNEGLPISEVYQCSQEDGVKILPPPKTMPEWKRVAELYVEKPQLELLGKKVTFHPGSLKMFWTPAPQKFSAPLSVMKETLFSKYESNVINGVICEDFSCDLREEEESESDEDFDNLLATLTIEERTNSCPQLSFSSDEIQIDSIKRSNSAPELSSYRDKTRFKISADFKTTMEEIRVMKKHISSADIQRMPEEEVSPEKLPCPIDENAPGFQIISPTTDQDTDLFLTKAMKGPAESLLLSTPEPEPSLPTDTIRLAEASRKAGIKYIIFPKKVQRKKSKSGKYVTPHVLESICEKLNEPPRILERSVSVGRLYIHNKFIIKVSQAVRHYRSPSLPCHLDFEKFVEKKGRAPEDSDDYLWVKMIWNKWFDELYPPSTPSTEDMPASSRKDFEEETKEKELTDTVNPLLLEGKTEENDQCQSEIERITQQINEGYLSAFNYCRRGAIYRKIGKMQAAMEDLEKAISLEPTLVDAYWHRHLLFIYQNKILPALEDLNFIIKYNKNNAGKNL</sequence>
<feature type="compositionally biased region" description="Basic and acidic residues" evidence="4">
    <location>
        <begin position="1207"/>
        <end position="1216"/>
    </location>
</feature>
<dbReference type="PANTHER" id="PTHR44858:SF1">
    <property type="entry name" value="UDP-N-ACETYLGLUCOSAMINE--PEPTIDE N-ACETYLGLUCOSAMINYLTRANSFERASE SPINDLY-RELATED"/>
    <property type="match status" value="1"/>
</dbReference>
<evidence type="ECO:0000256" key="2">
    <source>
        <dbReference type="ARBA" id="ARBA00022803"/>
    </source>
</evidence>
<dbReference type="Gene3D" id="1.25.40.10">
    <property type="entry name" value="Tetratricopeptide repeat domain"/>
    <property type="match status" value="1"/>
</dbReference>
<evidence type="ECO:0000313" key="6">
    <source>
        <dbReference type="Proteomes" id="UP000826234"/>
    </source>
</evidence>
<organism evidence="5 6">
    <name type="scientific">Phrynosoma platyrhinos</name>
    <name type="common">Desert horned lizard</name>
    <dbReference type="NCBI Taxonomy" id="52577"/>
    <lineage>
        <taxon>Eukaryota</taxon>
        <taxon>Metazoa</taxon>
        <taxon>Chordata</taxon>
        <taxon>Craniata</taxon>
        <taxon>Vertebrata</taxon>
        <taxon>Euteleostomi</taxon>
        <taxon>Lepidosauria</taxon>
        <taxon>Squamata</taxon>
        <taxon>Bifurcata</taxon>
        <taxon>Unidentata</taxon>
        <taxon>Episquamata</taxon>
        <taxon>Toxicofera</taxon>
        <taxon>Iguania</taxon>
        <taxon>Phrynosomatidae</taxon>
        <taxon>Phrynosomatinae</taxon>
        <taxon>Phrynosoma</taxon>
    </lineage>
</organism>
<feature type="region of interest" description="Disordered" evidence="4">
    <location>
        <begin position="108"/>
        <end position="139"/>
    </location>
</feature>
<dbReference type="PANTHER" id="PTHR44858">
    <property type="entry name" value="TETRATRICOPEPTIDE REPEAT PROTEIN 6"/>
    <property type="match status" value="1"/>
</dbReference>
<keyword evidence="1" id="KW-0677">Repeat</keyword>
<reference evidence="5 6" key="1">
    <citation type="journal article" date="2022" name="Gigascience">
        <title>A chromosome-level genome assembly and annotation of the desert horned lizard, Phrynosoma platyrhinos, provides insight into chromosomal rearrangements among reptiles.</title>
        <authorList>
            <person name="Koochekian N."/>
            <person name="Ascanio A."/>
            <person name="Farleigh K."/>
            <person name="Card D.C."/>
            <person name="Schield D.R."/>
            <person name="Castoe T.A."/>
            <person name="Jezkova T."/>
        </authorList>
    </citation>
    <scope>NUCLEOTIDE SEQUENCE [LARGE SCALE GENOMIC DNA]</scope>
    <source>
        <strain evidence="5">NK-2021</strain>
    </source>
</reference>
<feature type="region of interest" description="Disordered" evidence="4">
    <location>
        <begin position="1196"/>
        <end position="1216"/>
    </location>
</feature>
<evidence type="ECO:0000256" key="1">
    <source>
        <dbReference type="ARBA" id="ARBA00022737"/>
    </source>
</evidence>
<evidence type="ECO:0000256" key="4">
    <source>
        <dbReference type="SAM" id="MobiDB-lite"/>
    </source>
</evidence>
<dbReference type="InterPro" id="IPR050498">
    <property type="entry name" value="Ycf3"/>
</dbReference>
<dbReference type="SUPFAM" id="SSF48452">
    <property type="entry name" value="TPR-like"/>
    <property type="match status" value="1"/>
</dbReference>
<dbReference type="PROSITE" id="PS50005">
    <property type="entry name" value="TPR"/>
    <property type="match status" value="1"/>
</dbReference>
<evidence type="ECO:0000256" key="3">
    <source>
        <dbReference type="PROSITE-ProRule" id="PRU00339"/>
    </source>
</evidence>
<dbReference type="InterPro" id="IPR011990">
    <property type="entry name" value="TPR-like_helical_dom_sf"/>
</dbReference>
<protein>
    <submittedName>
        <fullName evidence="5">Uncharacterized protein</fullName>
    </submittedName>
</protein>
<dbReference type="InterPro" id="IPR019734">
    <property type="entry name" value="TPR_rpt"/>
</dbReference>
<keyword evidence="2 3" id="KW-0802">TPR repeat</keyword>
<feature type="region of interest" description="Disordered" evidence="4">
    <location>
        <begin position="260"/>
        <end position="279"/>
    </location>
</feature>
<evidence type="ECO:0000313" key="5">
    <source>
        <dbReference type="EMBL" id="KAH0620524.1"/>
    </source>
</evidence>
<keyword evidence="6" id="KW-1185">Reference proteome</keyword>
<comment type="caution">
    <text evidence="5">The sequence shown here is derived from an EMBL/GenBank/DDBJ whole genome shotgun (WGS) entry which is preliminary data.</text>
</comment>
<feature type="region of interest" description="Disordered" evidence="4">
    <location>
        <begin position="35"/>
        <end position="90"/>
    </location>
</feature>
<gene>
    <name evidence="5" type="ORF">JD844_021066</name>
</gene>
<feature type="compositionally biased region" description="Polar residues" evidence="4">
    <location>
        <begin position="394"/>
        <end position="403"/>
    </location>
</feature>
<dbReference type="EMBL" id="JAIPUX010003289">
    <property type="protein sequence ID" value="KAH0620524.1"/>
    <property type="molecule type" value="Genomic_DNA"/>
</dbReference>
<feature type="compositionally biased region" description="Basic and acidic residues" evidence="4">
    <location>
        <begin position="123"/>
        <end position="133"/>
    </location>
</feature>
<name>A0ABQ7STA3_PHRPL</name>
<dbReference type="SMART" id="SM00028">
    <property type="entry name" value="TPR"/>
    <property type="match status" value="2"/>
</dbReference>
<feature type="region of interest" description="Disordered" evidence="4">
    <location>
        <begin position="393"/>
        <end position="439"/>
    </location>
</feature>